<dbReference type="UniPathway" id="UPA00143"/>
<keyword evidence="9" id="KW-0833">Ubl conjugation pathway</keyword>
<evidence type="ECO:0000313" key="19">
    <source>
        <dbReference type="Ensembl" id="ENSAPLP00000020905.1"/>
    </source>
</evidence>
<dbReference type="InterPro" id="IPR059120">
    <property type="entry name" value="Cullin-like_AB"/>
</dbReference>
<dbReference type="Gene3D" id="3.30.230.130">
    <property type="entry name" value="Cullin, Chain C, Domain 2"/>
    <property type="match status" value="1"/>
</dbReference>
<dbReference type="GO" id="GO:0031464">
    <property type="term" value="C:Cul4A-RING E3 ubiquitin ligase complex"/>
    <property type="evidence" value="ECO:0007669"/>
    <property type="project" value="UniProtKB-ARBA"/>
</dbReference>
<keyword evidence="6" id="KW-1017">Isopeptide bond</keyword>
<dbReference type="GO" id="GO:0031625">
    <property type="term" value="F:ubiquitin protein ligase binding"/>
    <property type="evidence" value="ECO:0007669"/>
    <property type="project" value="InterPro"/>
</dbReference>
<feature type="region of interest" description="Disordered" evidence="17">
    <location>
        <begin position="1"/>
        <end position="71"/>
    </location>
</feature>
<dbReference type="Pfam" id="PF10557">
    <property type="entry name" value="Cullin_Nedd8"/>
    <property type="match status" value="1"/>
</dbReference>
<evidence type="ECO:0000256" key="13">
    <source>
        <dbReference type="ARBA" id="ARBA00023306"/>
    </source>
</evidence>
<comment type="similarity">
    <text evidence="4 15 16">Belongs to the cullin family.</text>
</comment>
<feature type="compositionally biased region" description="Low complexity" evidence="17">
    <location>
        <begin position="52"/>
        <end position="71"/>
    </location>
</feature>
<dbReference type="Gene3D" id="1.20.1310.10">
    <property type="entry name" value="Cullin Repeats"/>
    <property type="match status" value="5"/>
</dbReference>
<keyword evidence="7" id="KW-0597">Phosphoprotein</keyword>
<dbReference type="SMART" id="SM00182">
    <property type="entry name" value="CULLIN"/>
    <property type="match status" value="1"/>
</dbReference>
<dbReference type="GO" id="GO:0042254">
    <property type="term" value="P:ribosome biogenesis"/>
    <property type="evidence" value="ECO:0007669"/>
    <property type="project" value="UniProtKB-ARBA"/>
</dbReference>
<evidence type="ECO:0000256" key="5">
    <source>
        <dbReference type="ARBA" id="ARBA00022490"/>
    </source>
</evidence>
<dbReference type="InterPro" id="IPR019559">
    <property type="entry name" value="Cullin_neddylation_domain"/>
</dbReference>
<dbReference type="Proteomes" id="UP000016666">
    <property type="component" value="Chromosome 10"/>
</dbReference>
<evidence type="ECO:0000256" key="4">
    <source>
        <dbReference type="ARBA" id="ARBA00006019"/>
    </source>
</evidence>
<dbReference type="FunFam" id="3.30.230.130:FF:000001">
    <property type="entry name" value="Cullin 4A"/>
    <property type="match status" value="1"/>
</dbReference>
<dbReference type="GO" id="GO:0005737">
    <property type="term" value="C:cytoplasm"/>
    <property type="evidence" value="ECO:0007669"/>
    <property type="project" value="UniProtKB-SubCell"/>
</dbReference>
<evidence type="ECO:0000256" key="8">
    <source>
        <dbReference type="ARBA" id="ARBA00022763"/>
    </source>
</evidence>
<dbReference type="PROSITE" id="PS50069">
    <property type="entry name" value="CULLIN_2"/>
    <property type="match status" value="1"/>
</dbReference>
<keyword evidence="10" id="KW-0832">Ubl conjugation</keyword>
<dbReference type="Pfam" id="PF26557">
    <property type="entry name" value="Cullin_AB"/>
    <property type="match status" value="1"/>
</dbReference>
<comment type="pathway">
    <text evidence="3">Protein modification; protein ubiquitination.</text>
</comment>
<dbReference type="FunFam" id="1.20.1310.10:FF:000004">
    <property type="entry name" value="Cullin 4B"/>
    <property type="match status" value="1"/>
</dbReference>
<evidence type="ECO:0000256" key="11">
    <source>
        <dbReference type="ARBA" id="ARBA00023204"/>
    </source>
</evidence>
<dbReference type="SMART" id="SM00884">
    <property type="entry name" value="Cullin_Nedd8"/>
    <property type="match status" value="1"/>
</dbReference>
<dbReference type="FunFam" id="1.20.1310.10:FF:000003">
    <property type="entry name" value="Cullin 4A"/>
    <property type="match status" value="1"/>
</dbReference>
<dbReference type="InterPro" id="IPR036388">
    <property type="entry name" value="WH-like_DNA-bd_sf"/>
</dbReference>
<protein>
    <recommendedName>
        <fullName evidence="14">Cullin-4B</fullName>
    </recommendedName>
</protein>
<evidence type="ECO:0000256" key="2">
    <source>
        <dbReference type="ARBA" id="ARBA00004496"/>
    </source>
</evidence>
<keyword evidence="12" id="KW-0539">Nucleus</keyword>
<dbReference type="GO" id="GO:0016567">
    <property type="term" value="P:protein ubiquitination"/>
    <property type="evidence" value="ECO:0007669"/>
    <property type="project" value="UniProtKB-UniPathway"/>
</dbReference>
<evidence type="ECO:0000256" key="17">
    <source>
        <dbReference type="SAM" id="MobiDB-lite"/>
    </source>
</evidence>
<keyword evidence="11" id="KW-0234">DNA repair</keyword>
<evidence type="ECO:0000256" key="7">
    <source>
        <dbReference type="ARBA" id="ARBA00022553"/>
    </source>
</evidence>
<evidence type="ECO:0000256" key="6">
    <source>
        <dbReference type="ARBA" id="ARBA00022499"/>
    </source>
</evidence>
<evidence type="ECO:0000256" key="16">
    <source>
        <dbReference type="RuleBase" id="RU003829"/>
    </source>
</evidence>
<name>A0A493T5H7_ANAPP</name>
<dbReference type="GeneTree" id="ENSGT00940000155339"/>
<dbReference type="InterPro" id="IPR036317">
    <property type="entry name" value="Cullin_homology_sf"/>
</dbReference>
<keyword evidence="20" id="KW-1185">Reference proteome</keyword>
<dbReference type="Pfam" id="PF00888">
    <property type="entry name" value="Cullin"/>
    <property type="match status" value="2"/>
</dbReference>
<dbReference type="InterPro" id="IPR016157">
    <property type="entry name" value="Cullin_CS"/>
</dbReference>
<reference evidence="19" key="3">
    <citation type="submission" date="2025-09" db="UniProtKB">
        <authorList>
            <consortium name="Ensembl"/>
        </authorList>
    </citation>
    <scope>IDENTIFICATION</scope>
</reference>
<dbReference type="PROSITE" id="PS01256">
    <property type="entry name" value="CULLIN_1"/>
    <property type="match status" value="1"/>
</dbReference>
<accession>A0A493T5H7</accession>
<organism evidence="19 20">
    <name type="scientific">Anas platyrhynchos platyrhynchos</name>
    <name type="common">Northern mallard</name>
    <dbReference type="NCBI Taxonomy" id="8840"/>
    <lineage>
        <taxon>Eukaryota</taxon>
        <taxon>Metazoa</taxon>
        <taxon>Chordata</taxon>
        <taxon>Craniata</taxon>
        <taxon>Vertebrata</taxon>
        <taxon>Euteleostomi</taxon>
        <taxon>Archelosauria</taxon>
        <taxon>Archosauria</taxon>
        <taxon>Dinosauria</taxon>
        <taxon>Saurischia</taxon>
        <taxon>Theropoda</taxon>
        <taxon>Coelurosauria</taxon>
        <taxon>Aves</taxon>
        <taxon>Neognathae</taxon>
        <taxon>Galloanserae</taxon>
        <taxon>Anseriformes</taxon>
        <taxon>Anatidae</taxon>
        <taxon>Anatinae</taxon>
        <taxon>Anas</taxon>
    </lineage>
</organism>
<evidence type="ECO:0000256" key="15">
    <source>
        <dbReference type="PROSITE-ProRule" id="PRU00330"/>
    </source>
</evidence>
<dbReference type="Gene3D" id="1.10.10.10">
    <property type="entry name" value="Winged helix-like DNA-binding domain superfamily/Winged helix DNA-binding domain"/>
    <property type="match status" value="1"/>
</dbReference>
<dbReference type="FunFam" id="1.10.10.10:FF:000050">
    <property type="entry name" value="Cullin 4B"/>
    <property type="match status" value="1"/>
</dbReference>
<dbReference type="GO" id="GO:0006281">
    <property type="term" value="P:DNA repair"/>
    <property type="evidence" value="ECO:0007669"/>
    <property type="project" value="UniProtKB-KW"/>
</dbReference>
<dbReference type="GO" id="GO:0005634">
    <property type="term" value="C:nucleus"/>
    <property type="evidence" value="ECO:0007669"/>
    <property type="project" value="UniProtKB-SubCell"/>
</dbReference>
<keyword evidence="8" id="KW-0227">DNA damage</keyword>
<gene>
    <name evidence="19" type="primary">CUL4B</name>
</gene>
<dbReference type="InterPro" id="IPR016159">
    <property type="entry name" value="Cullin_repeat-like_dom_sf"/>
</dbReference>
<evidence type="ECO:0000313" key="20">
    <source>
        <dbReference type="Proteomes" id="UP000016666"/>
    </source>
</evidence>
<keyword evidence="13" id="KW-0131">Cell cycle</keyword>
<dbReference type="Ensembl" id="ENSAPLT00000018414.1">
    <property type="protein sequence ID" value="ENSAPLP00000020905.1"/>
    <property type="gene ID" value="ENSAPLG00000009282.2"/>
</dbReference>
<evidence type="ECO:0000256" key="14">
    <source>
        <dbReference type="ARBA" id="ARBA00068305"/>
    </source>
</evidence>
<proteinExistence type="inferred from homology"/>
<dbReference type="PANTHER" id="PTHR11932">
    <property type="entry name" value="CULLIN"/>
    <property type="match status" value="1"/>
</dbReference>
<evidence type="ECO:0000256" key="3">
    <source>
        <dbReference type="ARBA" id="ARBA00004906"/>
    </source>
</evidence>
<dbReference type="InterPro" id="IPR016158">
    <property type="entry name" value="Cullin_homology"/>
</dbReference>
<dbReference type="GO" id="GO:0031465">
    <property type="term" value="C:Cul4B-RING E3 ubiquitin ligase complex"/>
    <property type="evidence" value="ECO:0007669"/>
    <property type="project" value="UniProtKB-ARBA"/>
</dbReference>
<dbReference type="InterPro" id="IPR036390">
    <property type="entry name" value="WH_DNA-bd_sf"/>
</dbReference>
<evidence type="ECO:0000259" key="18">
    <source>
        <dbReference type="PROSITE" id="PS50069"/>
    </source>
</evidence>
<sequence>MFPTGFSSPNPPAAAQEVRPATDGNSSSSSSCKKRKLNNSSNSNSEREEFDSISSCSSSPSKTNSSSSSTVITTSSCSSSGVASSNHHLQKKLRFEDSLDFIGLDVKMAEESSSSSPAASSQQQHQQQLKNKSLLISSVAVGHHANGLTKAASSTVSSFANSKPGSAKKLVIKNFKDKPKLPENYTDETWQKLKEAVEAIQNSTSIKYNLEELYQAVENLCSYKISANLYKQLRQICEDHIKAQIHQFREDSLDSVLFLKKIDKCWQDHCRQMIMIRSIFLFLDRTYVLQNSMLPSIWDMGLELFRTHIISDQKVQNKTIDGILLLIERERNGEAIDRSLLRSLLSMLSDLQVPEYLHHVNKRLEEEADRIITYLDQSTQKPLIATVEKQLLGEHLTAILQKGLNHLLDENRIQDLSLLYQLFSRVRGGVQVLLQHWIEYIKAFGSTIVINPEKDKTMVQELLDFKDKVDHIIDVCFLKNEKFVNAMKEAFETFINKRPNKPAELIAKYVDSKLRAGNKEATDEELEKMLDKIMIIFRFIYGKDVFEAFYKKDLAKRLLVGKSASVDAEKSMLSKLKHECGAAFTSKLEGMFKDMELSKDIMIQFKQYMQNQNVPGNIELTVNILTMGYWPTYVPMEVHLPPEMVKLQEIFKTFYLGKHSGRKLQWQSTLGHCVLKAEFKEGKKELQVSLFQTLVLLMFNEGEEFSLEEIKQATGIEDGELRRTLQSLACGKARVLTKSPKGKDVEDGDKFTCNDDFRHKLFRIKINQIQMKETVEEQASTTERVFQDRQYQIDAAIVRIMKMRKTLSHNLLVSEVYNQLKFPVKPADLKKRIESLIDRDYMERDKENPNQYNYIA</sequence>
<evidence type="ECO:0000256" key="9">
    <source>
        <dbReference type="ARBA" id="ARBA00022786"/>
    </source>
</evidence>
<dbReference type="InterPro" id="IPR045093">
    <property type="entry name" value="Cullin"/>
</dbReference>
<evidence type="ECO:0000256" key="10">
    <source>
        <dbReference type="ARBA" id="ARBA00022843"/>
    </source>
</evidence>
<reference evidence="19" key="2">
    <citation type="submission" date="2025-08" db="UniProtKB">
        <authorList>
            <consortium name="Ensembl"/>
        </authorList>
    </citation>
    <scope>IDENTIFICATION</scope>
</reference>
<dbReference type="SUPFAM" id="SSF75632">
    <property type="entry name" value="Cullin homology domain"/>
    <property type="match status" value="1"/>
</dbReference>
<dbReference type="GO" id="GO:0006511">
    <property type="term" value="P:ubiquitin-dependent protein catabolic process"/>
    <property type="evidence" value="ECO:0007669"/>
    <property type="project" value="InterPro"/>
</dbReference>
<evidence type="ECO:0000256" key="12">
    <source>
        <dbReference type="ARBA" id="ARBA00023242"/>
    </source>
</evidence>
<feature type="domain" description="Cullin family profile" evidence="18">
    <location>
        <begin position="501"/>
        <end position="729"/>
    </location>
</feature>
<reference evidence="19 20" key="1">
    <citation type="submission" date="2017-10" db="EMBL/GenBank/DDBJ databases">
        <title>A new Pekin duck reference genome.</title>
        <authorList>
            <person name="Hou Z.-C."/>
            <person name="Zhou Z.-K."/>
            <person name="Zhu F."/>
            <person name="Hou S.-S."/>
        </authorList>
    </citation>
    <scope>NUCLEOTIDE SEQUENCE [LARGE SCALE GENOMIC DNA]</scope>
</reference>
<dbReference type="SUPFAM" id="SSF74788">
    <property type="entry name" value="Cullin repeat-like"/>
    <property type="match status" value="1"/>
</dbReference>
<dbReference type="AlphaFoldDB" id="A0A493T5H7"/>
<comment type="subcellular location">
    <subcellularLocation>
        <location evidence="2">Cytoplasm</location>
    </subcellularLocation>
    <subcellularLocation>
        <location evidence="1">Nucleus</location>
    </subcellularLocation>
</comment>
<dbReference type="InterPro" id="IPR001373">
    <property type="entry name" value="Cullin_N"/>
</dbReference>
<dbReference type="SUPFAM" id="SSF46785">
    <property type="entry name" value="Winged helix' DNA-binding domain"/>
    <property type="match status" value="1"/>
</dbReference>
<evidence type="ECO:0000256" key="1">
    <source>
        <dbReference type="ARBA" id="ARBA00004123"/>
    </source>
</evidence>
<keyword evidence="5" id="KW-0963">Cytoplasm</keyword>
<dbReference type="FunFam" id="1.20.1310.10:FF:000059">
    <property type="entry name" value="Cullin-4B"/>
    <property type="match status" value="1"/>
</dbReference>